<evidence type="ECO:0000313" key="1">
    <source>
        <dbReference type="EMBL" id="KAJ7665814.1"/>
    </source>
</evidence>
<comment type="caution">
    <text evidence="1">The sequence shown here is derived from an EMBL/GenBank/DDBJ whole genome shotgun (WGS) entry which is preliminary data.</text>
</comment>
<accession>A0AAD7G830</accession>
<reference evidence="1" key="1">
    <citation type="submission" date="2023-03" db="EMBL/GenBank/DDBJ databases">
        <title>Massive genome expansion in bonnet fungi (Mycena s.s.) driven by repeated elements and novel gene families across ecological guilds.</title>
        <authorList>
            <consortium name="Lawrence Berkeley National Laboratory"/>
            <person name="Harder C.B."/>
            <person name="Miyauchi S."/>
            <person name="Viragh M."/>
            <person name="Kuo A."/>
            <person name="Thoen E."/>
            <person name="Andreopoulos B."/>
            <person name="Lu D."/>
            <person name="Skrede I."/>
            <person name="Drula E."/>
            <person name="Henrissat B."/>
            <person name="Morin E."/>
            <person name="Kohler A."/>
            <person name="Barry K."/>
            <person name="LaButti K."/>
            <person name="Morin E."/>
            <person name="Salamov A."/>
            <person name="Lipzen A."/>
            <person name="Mereny Z."/>
            <person name="Hegedus B."/>
            <person name="Baldrian P."/>
            <person name="Stursova M."/>
            <person name="Weitz H."/>
            <person name="Taylor A."/>
            <person name="Grigoriev I.V."/>
            <person name="Nagy L.G."/>
            <person name="Martin F."/>
            <person name="Kauserud H."/>
        </authorList>
    </citation>
    <scope>NUCLEOTIDE SEQUENCE</scope>
    <source>
        <strain evidence="1">CBHHK067</strain>
    </source>
</reference>
<gene>
    <name evidence="1" type="ORF">B0H17DRAFT_1210812</name>
</gene>
<evidence type="ECO:0000313" key="2">
    <source>
        <dbReference type="Proteomes" id="UP001221757"/>
    </source>
</evidence>
<keyword evidence="2" id="KW-1185">Reference proteome</keyword>
<protein>
    <submittedName>
        <fullName evidence="1">Uncharacterized protein</fullName>
    </submittedName>
</protein>
<organism evidence="1 2">
    <name type="scientific">Mycena rosella</name>
    <name type="common">Pink bonnet</name>
    <name type="synonym">Agaricus rosellus</name>
    <dbReference type="NCBI Taxonomy" id="1033263"/>
    <lineage>
        <taxon>Eukaryota</taxon>
        <taxon>Fungi</taxon>
        <taxon>Dikarya</taxon>
        <taxon>Basidiomycota</taxon>
        <taxon>Agaricomycotina</taxon>
        <taxon>Agaricomycetes</taxon>
        <taxon>Agaricomycetidae</taxon>
        <taxon>Agaricales</taxon>
        <taxon>Marasmiineae</taxon>
        <taxon>Mycenaceae</taxon>
        <taxon>Mycena</taxon>
    </lineage>
</organism>
<dbReference type="AlphaFoldDB" id="A0AAD7G830"/>
<dbReference type="EMBL" id="JARKIE010000212">
    <property type="protein sequence ID" value="KAJ7665814.1"/>
    <property type="molecule type" value="Genomic_DNA"/>
</dbReference>
<sequence length="173" mass="18684">MNATTSSNTFLPFRPPSLSLTTHSPPLPVLKHLTGPIPVIEPQIWTFTRDTLSIIEPIRSSNIVKSIGRVMSPPVAARITELPSVALPVQQLPTSSSTEITVVFVPKDVARLLARERLHRGGDDAPRDVLGGLGRPHGGEGARRLGAVITDRVTGLRSTRTMLRECGLFVDSV</sequence>
<dbReference type="Proteomes" id="UP001221757">
    <property type="component" value="Unassembled WGS sequence"/>
</dbReference>
<proteinExistence type="predicted"/>
<name>A0AAD7G830_MYCRO</name>